<protein>
    <submittedName>
        <fullName evidence="11">Synaptogyrin-1-like</fullName>
    </submittedName>
</protein>
<evidence type="ECO:0000256" key="1">
    <source>
        <dbReference type="ARBA" id="ARBA00004141"/>
    </source>
</evidence>
<dbReference type="AlphaFoldDB" id="A0A3Q0JDV5"/>
<feature type="transmembrane region" description="Helical" evidence="8">
    <location>
        <begin position="31"/>
        <end position="51"/>
    </location>
</feature>
<dbReference type="GeneID" id="103516784"/>
<evidence type="ECO:0000256" key="4">
    <source>
        <dbReference type="ARBA" id="ARBA00022989"/>
    </source>
</evidence>
<evidence type="ECO:0000259" key="9">
    <source>
        <dbReference type="PROSITE" id="PS51225"/>
    </source>
</evidence>
<dbReference type="InterPro" id="IPR008253">
    <property type="entry name" value="Marvel"/>
</dbReference>
<evidence type="ECO:0000256" key="6">
    <source>
        <dbReference type="PROSITE-ProRule" id="PRU00581"/>
    </source>
</evidence>
<feature type="transmembrane region" description="Helical" evidence="8">
    <location>
        <begin position="71"/>
        <end position="92"/>
    </location>
</feature>
<organism evidence="10 11">
    <name type="scientific">Diaphorina citri</name>
    <name type="common">Asian citrus psyllid</name>
    <dbReference type="NCBI Taxonomy" id="121845"/>
    <lineage>
        <taxon>Eukaryota</taxon>
        <taxon>Metazoa</taxon>
        <taxon>Ecdysozoa</taxon>
        <taxon>Arthropoda</taxon>
        <taxon>Hexapoda</taxon>
        <taxon>Insecta</taxon>
        <taxon>Pterygota</taxon>
        <taxon>Neoptera</taxon>
        <taxon>Paraneoptera</taxon>
        <taxon>Hemiptera</taxon>
        <taxon>Sternorrhyncha</taxon>
        <taxon>Psylloidea</taxon>
        <taxon>Psyllidae</taxon>
        <taxon>Diaphorininae</taxon>
        <taxon>Diaphorina</taxon>
    </lineage>
</organism>
<evidence type="ECO:0000256" key="7">
    <source>
        <dbReference type="SAM" id="MobiDB-lite"/>
    </source>
</evidence>
<dbReference type="RefSeq" id="XP_026684880.1">
    <property type="nucleotide sequence ID" value="XM_026829079.1"/>
</dbReference>
<keyword evidence="3 6" id="KW-0812">Transmembrane</keyword>
<feature type="region of interest" description="Disordered" evidence="7">
    <location>
        <begin position="1"/>
        <end position="21"/>
    </location>
</feature>
<keyword evidence="10" id="KW-1185">Reference proteome</keyword>
<evidence type="ECO:0000256" key="8">
    <source>
        <dbReference type="SAM" id="Phobius"/>
    </source>
</evidence>
<evidence type="ECO:0000313" key="10">
    <source>
        <dbReference type="Proteomes" id="UP000079169"/>
    </source>
</evidence>
<dbReference type="STRING" id="121845.A0A3Q0JDV5"/>
<evidence type="ECO:0000313" key="11">
    <source>
        <dbReference type="RefSeq" id="XP_026684880.1"/>
    </source>
</evidence>
<dbReference type="InterPro" id="IPR016579">
    <property type="entry name" value="Synaptogyrin"/>
</dbReference>
<dbReference type="PaxDb" id="121845-A0A3Q0JDV5"/>
<dbReference type="KEGG" id="dci:103516784"/>
<accession>A0A3Q0JDV5</accession>
<keyword evidence="4 8" id="KW-1133">Transmembrane helix</keyword>
<keyword evidence="5 6" id="KW-0472">Membrane</keyword>
<dbReference type="Proteomes" id="UP000079169">
    <property type="component" value="Unplaced"/>
</dbReference>
<evidence type="ECO:0000256" key="3">
    <source>
        <dbReference type="ARBA" id="ARBA00022692"/>
    </source>
</evidence>
<dbReference type="PANTHER" id="PTHR10838:SF20">
    <property type="entry name" value="SYNAPTOGYRIN"/>
    <property type="match status" value="1"/>
</dbReference>
<feature type="domain" description="MARVEL" evidence="9">
    <location>
        <begin position="1"/>
        <end position="96"/>
    </location>
</feature>
<dbReference type="GO" id="GO:0030672">
    <property type="term" value="C:synaptic vesicle membrane"/>
    <property type="evidence" value="ECO:0007669"/>
    <property type="project" value="TreeGrafter"/>
</dbReference>
<sequence>MTRSFGLLGPPQQNPGCGPDSKSRLESYKPYIVSSGLWALLYFISFCYLANQWSDTSEKDVPESASTGDAYSAILFSFFSIFTWAGSAWFAYQRFLQGVEGMDFPSAMPEAAQYNSYPDTEGKIALEFLDPHVAPGVRINRGQLSSRQASSNASEGNNRESIPTAPCLLRPPLSFWP</sequence>
<evidence type="ECO:0000256" key="5">
    <source>
        <dbReference type="ARBA" id="ARBA00023136"/>
    </source>
</evidence>
<reference evidence="11" key="1">
    <citation type="submission" date="2025-08" db="UniProtKB">
        <authorList>
            <consortium name="RefSeq"/>
        </authorList>
    </citation>
    <scope>IDENTIFICATION</scope>
</reference>
<dbReference type="PANTHER" id="PTHR10838">
    <property type="entry name" value="SYNAPTOGYRIN"/>
    <property type="match status" value="1"/>
</dbReference>
<proteinExistence type="inferred from homology"/>
<name>A0A3Q0JDV5_DIACI</name>
<feature type="compositionally biased region" description="Polar residues" evidence="7">
    <location>
        <begin position="143"/>
        <end position="161"/>
    </location>
</feature>
<comment type="subcellular location">
    <subcellularLocation>
        <location evidence="1">Membrane</location>
        <topology evidence="1">Multi-pass membrane protein</topology>
    </subcellularLocation>
</comment>
<feature type="region of interest" description="Disordered" evidence="7">
    <location>
        <begin position="143"/>
        <end position="165"/>
    </location>
</feature>
<dbReference type="PROSITE" id="PS51225">
    <property type="entry name" value="MARVEL"/>
    <property type="match status" value="1"/>
</dbReference>
<dbReference type="GO" id="GO:0031594">
    <property type="term" value="C:neuromuscular junction"/>
    <property type="evidence" value="ECO:0007669"/>
    <property type="project" value="TreeGrafter"/>
</dbReference>
<gene>
    <name evidence="11" type="primary">LOC103516784</name>
</gene>
<comment type="similarity">
    <text evidence="2">Belongs to the synaptogyrin family.</text>
</comment>
<evidence type="ECO:0000256" key="2">
    <source>
        <dbReference type="ARBA" id="ARBA00010252"/>
    </source>
</evidence>